<gene>
    <name evidence="1" type="ORF">HY3_06590</name>
</gene>
<dbReference type="Pfam" id="PF06199">
    <property type="entry name" value="Phage_tail_2"/>
    <property type="match status" value="1"/>
</dbReference>
<dbReference type="AlphaFoldDB" id="A0A062TZT6"/>
<dbReference type="RefSeq" id="WP_034829091.1">
    <property type="nucleotide sequence ID" value="NZ_AWFA01000067.1"/>
</dbReference>
<dbReference type="EMBL" id="AWFB01000089">
    <property type="protein sequence ID" value="RAN30477.1"/>
    <property type="molecule type" value="Genomic_DNA"/>
</dbReference>
<accession>A0A328JSU9</accession>
<dbReference type="InterPro" id="IPR022344">
    <property type="entry name" value="GTA_major-tail"/>
</dbReference>
<dbReference type="STRING" id="1280941.HY2_05615"/>
<dbReference type="Proteomes" id="UP000249123">
    <property type="component" value="Unassembled WGS sequence"/>
</dbReference>
<reference evidence="1 2" key="1">
    <citation type="submission" date="2013-04" db="EMBL/GenBank/DDBJ databases">
        <title>Hyphomonas sp. T24B3 Genome Sequencing.</title>
        <authorList>
            <person name="Lai Q."/>
            <person name="Shao Z."/>
        </authorList>
    </citation>
    <scope>NUCLEOTIDE SEQUENCE [LARGE SCALE GENOMIC DNA]</scope>
    <source>
        <strain evidence="1 2">T24B3</strain>
    </source>
</reference>
<dbReference type="NCBIfam" id="TIGR02126">
    <property type="entry name" value="phgtail_TP901_1"/>
    <property type="match status" value="1"/>
</dbReference>
<sequence>MAGQRGRDILLKISDGAGDFTTLAGVRASRIQLSAGSVDGTSADSAEAWRELVAGAGVKSARVTGRGVFKDAASDARMRAVFFAGEAPGWQLILPDFGILEGAFQITELSWSGEHDGEAEFSVTLESAGRLSFGAL</sequence>
<protein>
    <recommendedName>
        <fullName evidence="3">Tail protein</fullName>
    </recommendedName>
</protein>
<proteinExistence type="predicted"/>
<comment type="caution">
    <text evidence="1">The sequence shown here is derived from an EMBL/GenBank/DDBJ whole genome shotgun (WGS) entry which is preliminary data.</text>
</comment>
<dbReference type="InterPro" id="IPR011855">
    <property type="entry name" value="Phgtail_TP901_1"/>
</dbReference>
<accession>A0A062TZT6</accession>
<dbReference type="PRINTS" id="PR01996">
    <property type="entry name" value="MTP1FAMILY"/>
</dbReference>
<evidence type="ECO:0000313" key="2">
    <source>
        <dbReference type="Proteomes" id="UP000249123"/>
    </source>
</evidence>
<dbReference type="Gene3D" id="4.10.410.40">
    <property type="match status" value="1"/>
</dbReference>
<dbReference type="OrthoDB" id="7266971at2"/>
<evidence type="ECO:0008006" key="3">
    <source>
        <dbReference type="Google" id="ProtNLM"/>
    </source>
</evidence>
<name>A0A062TZT6_9PROT</name>
<evidence type="ECO:0000313" key="1">
    <source>
        <dbReference type="EMBL" id="RAN30477.1"/>
    </source>
</evidence>
<dbReference type="eggNOG" id="COG5437">
    <property type="taxonomic scope" value="Bacteria"/>
</dbReference>
<keyword evidence="2" id="KW-1185">Reference proteome</keyword>
<organism evidence="1 2">
    <name type="scientific">Hyphomonas pacifica</name>
    <dbReference type="NCBI Taxonomy" id="1280941"/>
    <lineage>
        <taxon>Bacteria</taxon>
        <taxon>Pseudomonadati</taxon>
        <taxon>Pseudomonadota</taxon>
        <taxon>Alphaproteobacteria</taxon>
        <taxon>Hyphomonadales</taxon>
        <taxon>Hyphomonadaceae</taxon>
        <taxon>Hyphomonas</taxon>
    </lineage>
</organism>